<sequence length="497" mass="57478">MRLHFTLKTAVIIGLFLSLTNTYAQSTAPFISQLEGMNGGKEARLTITDGILNTDYVVQYRLKNATDWIDSPFKIRKNADVIEDTLTGLESDKNYCFRVLQKDSITKDETVSNEVCSVSLKSTLISDTEVRLEWDKIELDMNKDNLISIVYMEEDGANKNWAWLSSLSDTILNIEGLNCSKKHRFYMLISTYSTETEPRRLTEIKSQEILVDPTVIQILPVVKESFGIVSIGSNGKNEIRYNVFSAFNLPKYEYYRSINGGEMIKIGESRLNQFDDRGVDTEKNHYCYTYRYISECGKKSELSGKSCTIKLFSETTGKFQWSPFIIEADSSFIKKEKTEYTINVIDKKGDIIKAWYSTTDTTLQLPIDEYYRYDSTHTFRVLSTIMANMSLNDQVFLFHLYAYSNTISIKRPNEVFLYPNPSDKELKIYSPQASFSYIEIIDMSGKKILYDDVRFIEFFPVTNLMTINISDLMKGKYIVRIYDNKKNLVDTKTFMKW</sequence>
<organism evidence="3 4">
    <name type="scientific">Emticicia soli</name>
    <dbReference type="NCBI Taxonomy" id="2027878"/>
    <lineage>
        <taxon>Bacteria</taxon>
        <taxon>Pseudomonadati</taxon>
        <taxon>Bacteroidota</taxon>
        <taxon>Cytophagia</taxon>
        <taxon>Cytophagales</taxon>
        <taxon>Leadbetterellaceae</taxon>
        <taxon>Emticicia</taxon>
    </lineage>
</organism>
<feature type="domain" description="Secretion system C-terminal sorting" evidence="2">
    <location>
        <begin position="417"/>
        <end position="492"/>
    </location>
</feature>
<dbReference type="Proteomes" id="UP001597510">
    <property type="component" value="Unassembled WGS sequence"/>
</dbReference>
<dbReference type="InterPro" id="IPR026444">
    <property type="entry name" value="Secre_tail"/>
</dbReference>
<evidence type="ECO:0000313" key="4">
    <source>
        <dbReference type="Proteomes" id="UP001597510"/>
    </source>
</evidence>
<name>A0ABW5J6U6_9BACT</name>
<comment type="caution">
    <text evidence="3">The sequence shown here is derived from an EMBL/GenBank/DDBJ whole genome shotgun (WGS) entry which is preliminary data.</text>
</comment>
<evidence type="ECO:0000313" key="3">
    <source>
        <dbReference type="EMBL" id="MFD2520863.1"/>
    </source>
</evidence>
<dbReference type="EMBL" id="JBHULC010000008">
    <property type="protein sequence ID" value="MFD2520863.1"/>
    <property type="molecule type" value="Genomic_DNA"/>
</dbReference>
<evidence type="ECO:0000256" key="1">
    <source>
        <dbReference type="SAM" id="SignalP"/>
    </source>
</evidence>
<dbReference type="NCBIfam" id="TIGR04183">
    <property type="entry name" value="Por_Secre_tail"/>
    <property type="match status" value="1"/>
</dbReference>
<feature type="chain" id="PRO_5046833842" evidence="1">
    <location>
        <begin position="25"/>
        <end position="497"/>
    </location>
</feature>
<keyword evidence="4" id="KW-1185">Reference proteome</keyword>
<keyword evidence="1" id="KW-0732">Signal</keyword>
<protein>
    <submittedName>
        <fullName evidence="3">T9SS type A sorting domain-containing protein</fullName>
    </submittedName>
</protein>
<accession>A0ABW5J6U6</accession>
<dbReference type="CDD" id="cd00063">
    <property type="entry name" value="FN3"/>
    <property type="match status" value="1"/>
</dbReference>
<reference evidence="4" key="1">
    <citation type="journal article" date="2019" name="Int. J. Syst. Evol. Microbiol.">
        <title>The Global Catalogue of Microorganisms (GCM) 10K type strain sequencing project: providing services to taxonomists for standard genome sequencing and annotation.</title>
        <authorList>
            <consortium name="The Broad Institute Genomics Platform"/>
            <consortium name="The Broad Institute Genome Sequencing Center for Infectious Disease"/>
            <person name="Wu L."/>
            <person name="Ma J."/>
        </authorList>
    </citation>
    <scope>NUCLEOTIDE SEQUENCE [LARGE SCALE GENOMIC DNA]</scope>
    <source>
        <strain evidence="4">KCTC 52344</strain>
    </source>
</reference>
<dbReference type="SUPFAM" id="SSF49265">
    <property type="entry name" value="Fibronectin type III"/>
    <property type="match status" value="1"/>
</dbReference>
<dbReference type="RefSeq" id="WP_340235134.1">
    <property type="nucleotide sequence ID" value="NZ_JBBEWC010000003.1"/>
</dbReference>
<evidence type="ECO:0000259" key="2">
    <source>
        <dbReference type="Pfam" id="PF18962"/>
    </source>
</evidence>
<feature type="signal peptide" evidence="1">
    <location>
        <begin position="1"/>
        <end position="24"/>
    </location>
</feature>
<proteinExistence type="predicted"/>
<dbReference type="Pfam" id="PF18962">
    <property type="entry name" value="Por_Secre_tail"/>
    <property type="match status" value="1"/>
</dbReference>
<gene>
    <name evidence="3" type="ORF">ACFSR2_08215</name>
</gene>
<dbReference type="InterPro" id="IPR036116">
    <property type="entry name" value="FN3_sf"/>
</dbReference>
<dbReference type="InterPro" id="IPR003961">
    <property type="entry name" value="FN3_dom"/>
</dbReference>